<sequence>MTDKPRLTLHDYTVGWISALTIEQAAATAILDEEHSIPSDFPRSPNDSNLYTFGRVGSVNVVFSCLPAGQYGTNSAAIVAARLVYAFPNVRIGLMVGIGGGVPSPSNDIRLGDVVVGVPTGTNGGVVQYDLGRSLPDGHFQKTGSLNSPPKLLLSAIASIRAREVVSGHTFAGHLSALDLLPDNPFSRDRAGPDVLYSAGDFPTTRAARGSSDPVAHYGTIASGNRVIKDSVSRDRISQDLGGILCYEMEAAGLMNHFPCAVIRGVCDYADSHKNKDWQPYAAATAAAYAKQLLYTISPEDAKEDGVIDPPEDPSRDPPVEASELRSQSRISDEELFDPIVEESGTPTEGARVQGGPGRGRRRKVRGEIRDTEDEVDAKDELPSNEHVSRTLEALAAVRSQPLPTRALFTLVDRATHVHFYREVYSGNGTLYRNTVNNRGGTISTSGGAINMGSVGGSMNSTITQRARGFSTRAGDAIRAPIRALPPWGVLRYLPSWIKRR</sequence>
<dbReference type="OrthoDB" id="1577640at2759"/>
<dbReference type="AlphaFoldDB" id="A0A6A6GQK7"/>
<dbReference type="Pfam" id="PF01048">
    <property type="entry name" value="PNP_UDP_1"/>
    <property type="match status" value="1"/>
</dbReference>
<gene>
    <name evidence="3" type="ORF">BDZ85DRAFT_254856</name>
</gene>
<dbReference type="InterPro" id="IPR000845">
    <property type="entry name" value="Nucleoside_phosphorylase_d"/>
</dbReference>
<dbReference type="GO" id="GO:0003824">
    <property type="term" value="F:catalytic activity"/>
    <property type="evidence" value="ECO:0007669"/>
    <property type="project" value="InterPro"/>
</dbReference>
<reference evidence="4" key="1">
    <citation type="journal article" date="2020" name="Stud. Mycol.">
        <title>101 Dothideomycetes genomes: A test case for predicting lifestyles and emergence of pathogens.</title>
        <authorList>
            <person name="Haridas S."/>
            <person name="Albert R."/>
            <person name="Binder M."/>
            <person name="Bloem J."/>
            <person name="LaButti K."/>
            <person name="Salamov A."/>
            <person name="Andreopoulos B."/>
            <person name="Baker S."/>
            <person name="Barry K."/>
            <person name="Bills G."/>
            <person name="Bluhm B."/>
            <person name="Cannon C."/>
            <person name="Castanera R."/>
            <person name="Culley D."/>
            <person name="Daum C."/>
            <person name="Ezra D."/>
            <person name="Gonzalez J."/>
            <person name="Henrissat B."/>
            <person name="Kuo A."/>
            <person name="Liang C."/>
            <person name="Lipzen A."/>
            <person name="Lutzoni F."/>
            <person name="Magnuson J."/>
            <person name="Mondo S."/>
            <person name="Nolan M."/>
            <person name="Ohm R."/>
            <person name="Pangilinan J."/>
            <person name="Park H.-J."/>
            <person name="Ramirez L."/>
            <person name="Alfaro M."/>
            <person name="Sun H."/>
            <person name="Tritt A."/>
            <person name="Yoshinaga Y."/>
            <person name="Zwiers L.-H."/>
            <person name="Turgeon B."/>
            <person name="Goodwin S."/>
            <person name="Spatafora J."/>
            <person name="Crous P."/>
            <person name="Grigoriev I."/>
        </authorList>
    </citation>
    <scope>NUCLEOTIDE SEQUENCE [LARGE SCALE GENOMIC DNA]</scope>
    <source>
        <strain evidence="4">CECT 20119</strain>
    </source>
</reference>
<dbReference type="PANTHER" id="PTHR46082:SF11">
    <property type="entry name" value="AAA+ ATPASE DOMAIN-CONTAINING PROTEIN-RELATED"/>
    <property type="match status" value="1"/>
</dbReference>
<evidence type="ECO:0000313" key="3">
    <source>
        <dbReference type="EMBL" id="KAF2227780.1"/>
    </source>
</evidence>
<proteinExistence type="predicted"/>
<feature type="region of interest" description="Disordered" evidence="1">
    <location>
        <begin position="301"/>
        <end position="381"/>
    </location>
</feature>
<dbReference type="Proteomes" id="UP000799538">
    <property type="component" value="Unassembled WGS sequence"/>
</dbReference>
<protein>
    <submittedName>
        <fullName evidence="3">Nucleoside phosphorylase domain-containing protein</fullName>
    </submittedName>
</protein>
<dbReference type="InterPro" id="IPR053137">
    <property type="entry name" value="NLR-like"/>
</dbReference>
<dbReference type="PANTHER" id="PTHR46082">
    <property type="entry name" value="ATP/GTP-BINDING PROTEIN-RELATED"/>
    <property type="match status" value="1"/>
</dbReference>
<dbReference type="SUPFAM" id="SSF53167">
    <property type="entry name" value="Purine and uridine phosphorylases"/>
    <property type="match status" value="1"/>
</dbReference>
<keyword evidence="4" id="KW-1185">Reference proteome</keyword>
<evidence type="ECO:0000313" key="4">
    <source>
        <dbReference type="Proteomes" id="UP000799538"/>
    </source>
</evidence>
<accession>A0A6A6GQK7</accession>
<evidence type="ECO:0000259" key="2">
    <source>
        <dbReference type="Pfam" id="PF01048"/>
    </source>
</evidence>
<dbReference type="GO" id="GO:0009116">
    <property type="term" value="P:nucleoside metabolic process"/>
    <property type="evidence" value="ECO:0007669"/>
    <property type="project" value="InterPro"/>
</dbReference>
<dbReference type="InterPro" id="IPR035994">
    <property type="entry name" value="Nucleoside_phosphorylase_sf"/>
</dbReference>
<feature type="domain" description="Nucleoside phosphorylase" evidence="2">
    <location>
        <begin position="41"/>
        <end position="292"/>
    </location>
</feature>
<evidence type="ECO:0000256" key="1">
    <source>
        <dbReference type="SAM" id="MobiDB-lite"/>
    </source>
</evidence>
<dbReference type="Gene3D" id="3.40.50.1580">
    <property type="entry name" value="Nucleoside phosphorylase domain"/>
    <property type="match status" value="1"/>
</dbReference>
<name>A0A6A6GQK7_9PEZI</name>
<organism evidence="3 4">
    <name type="scientific">Elsinoe ampelina</name>
    <dbReference type="NCBI Taxonomy" id="302913"/>
    <lineage>
        <taxon>Eukaryota</taxon>
        <taxon>Fungi</taxon>
        <taxon>Dikarya</taxon>
        <taxon>Ascomycota</taxon>
        <taxon>Pezizomycotina</taxon>
        <taxon>Dothideomycetes</taxon>
        <taxon>Dothideomycetidae</taxon>
        <taxon>Myriangiales</taxon>
        <taxon>Elsinoaceae</taxon>
        <taxon>Elsinoe</taxon>
    </lineage>
</organism>
<dbReference type="EMBL" id="ML992501">
    <property type="protein sequence ID" value="KAF2227780.1"/>
    <property type="molecule type" value="Genomic_DNA"/>
</dbReference>